<reference evidence="3" key="2">
    <citation type="submission" date="2016-05" db="EMBL/GenBank/DDBJ databases">
        <authorList>
            <person name="Naeem Raeece"/>
        </authorList>
    </citation>
    <scope>NUCLEOTIDE SEQUENCE [LARGE SCALE GENOMIC DNA]</scope>
</reference>
<dbReference type="Proteomes" id="UP000078550">
    <property type="component" value="Unassembled WGS sequence"/>
</dbReference>
<evidence type="ECO:0000313" key="1">
    <source>
        <dbReference type="EMBL" id="SBT55764.1"/>
    </source>
</evidence>
<reference evidence="4" key="3">
    <citation type="submission" date="2016-05" db="EMBL/GenBank/DDBJ databases">
        <authorList>
            <person name="Naeem R."/>
        </authorList>
    </citation>
    <scope>NUCLEOTIDE SEQUENCE [LARGE SCALE GENOMIC DNA]</scope>
</reference>
<dbReference type="Proteomes" id="UP000078555">
    <property type="component" value="Unassembled WGS sequence"/>
</dbReference>
<dbReference type="EMBL" id="FLRD01000872">
    <property type="protein sequence ID" value="SBT55764.1"/>
    <property type="molecule type" value="Genomic_DNA"/>
</dbReference>
<evidence type="ECO:0000313" key="2">
    <source>
        <dbReference type="EMBL" id="SBT56373.1"/>
    </source>
</evidence>
<sequence length="306" mass="35442">MSHGVADIVCYSFFESFKDYKIYEKEMDVKLSGGNHNTKCDSYISDDLKFGTETAKDICLKFKILYNIIEQKRRQKGKYVDDKDFAYLNYWLNSLSRNTTSSNSVTFKEFQMNMDRVEDIFTTVPLNGKLYEIKNDDFNNMILLNELQKEHGQIYSSMSTRMDEIDLPCIKYFQKFINTYEICITKCPDNDTSFCKALEHFKGEYEKIFLGEQGLSKNCIDREHLKLPTYNNLLVADKKNTIVGSVLGPSFTPFGQWMHGKMGTGKGMLDNLYEENDQSLLNTSDNENMNLGEKSYRVSYDSIGNL</sequence>
<organism evidence="2 3">
    <name type="scientific">Plasmodium ovale wallikeri</name>
    <dbReference type="NCBI Taxonomy" id="864142"/>
    <lineage>
        <taxon>Eukaryota</taxon>
        <taxon>Sar</taxon>
        <taxon>Alveolata</taxon>
        <taxon>Apicomplexa</taxon>
        <taxon>Aconoidasida</taxon>
        <taxon>Haemosporida</taxon>
        <taxon>Plasmodiidae</taxon>
        <taxon>Plasmodium</taxon>
        <taxon>Plasmodium (Plasmodium)</taxon>
    </lineage>
</organism>
<protein>
    <submittedName>
        <fullName evidence="2">PIR Superfamily Protein</fullName>
    </submittedName>
</protein>
<evidence type="ECO:0000313" key="4">
    <source>
        <dbReference type="Proteomes" id="UP000078555"/>
    </source>
</evidence>
<reference evidence="2" key="1">
    <citation type="submission" date="2016-05" db="EMBL/GenBank/DDBJ databases">
        <authorList>
            <person name="Lavstsen T."/>
            <person name="Jespersen J.S."/>
        </authorList>
    </citation>
    <scope>NUCLEOTIDE SEQUENCE [LARGE SCALE GENOMIC DNA]</scope>
</reference>
<keyword evidence="4" id="KW-1185">Reference proteome</keyword>
<proteinExistence type="predicted"/>
<accession>A0A1A9AIE1</accession>
<dbReference type="AlphaFoldDB" id="A0A1A9AIE1"/>
<gene>
    <name evidence="1" type="ORF">POVWA1_072130</name>
    <name evidence="2" type="ORF">POVWA2_073240</name>
</gene>
<name>A0A1A9AIE1_PLAOA</name>
<dbReference type="EMBL" id="FLRE01001349">
    <property type="protein sequence ID" value="SBT56373.1"/>
    <property type="molecule type" value="Genomic_DNA"/>
</dbReference>
<evidence type="ECO:0000313" key="3">
    <source>
        <dbReference type="Proteomes" id="UP000078550"/>
    </source>
</evidence>